<dbReference type="EMBL" id="PGCI01001516">
    <property type="protein sequence ID" value="PLW04597.1"/>
    <property type="molecule type" value="Genomic_DNA"/>
</dbReference>
<evidence type="ECO:0000313" key="2">
    <source>
        <dbReference type="Proteomes" id="UP000235392"/>
    </source>
</evidence>
<dbReference type="Proteomes" id="UP000235392">
    <property type="component" value="Unassembled WGS sequence"/>
</dbReference>
<sequence>MRASRRARRVAGLRPARSLRTSQLAGHAVISNLTPFSFDNRFDAPTRAFPQCSPDAHQVGPWPSYAFMLSETPARQSLDLYQQFALHLQYYPFLSFKPTLRTCPLKKSKQYRVSLSPLSKHRVMTLAFQREGPHTDADLSFSYPIDPPLVHMLSVHSKN</sequence>
<protein>
    <submittedName>
        <fullName evidence="1">Uncharacterized protein</fullName>
    </submittedName>
</protein>
<gene>
    <name evidence="1" type="ORF">PCASD_26500</name>
</gene>
<reference evidence="1 2" key="1">
    <citation type="submission" date="2017-11" db="EMBL/GenBank/DDBJ databases">
        <title>De novo assembly and phasing of dikaryotic genomes from two isolates of Puccinia coronata f. sp. avenae, the causal agent of oat crown rust.</title>
        <authorList>
            <person name="Miller M.E."/>
            <person name="Zhang Y."/>
            <person name="Omidvar V."/>
            <person name="Sperschneider J."/>
            <person name="Schwessinger B."/>
            <person name="Raley C."/>
            <person name="Palmer J.M."/>
            <person name="Garnica D."/>
            <person name="Upadhyaya N."/>
            <person name="Rathjen J."/>
            <person name="Taylor J.M."/>
            <person name="Park R.F."/>
            <person name="Dodds P.N."/>
            <person name="Hirsch C.D."/>
            <person name="Kianian S.F."/>
            <person name="Figueroa M."/>
        </authorList>
    </citation>
    <scope>NUCLEOTIDE SEQUENCE [LARGE SCALE GENOMIC DNA]</scope>
    <source>
        <strain evidence="1">12SD80</strain>
    </source>
</reference>
<comment type="caution">
    <text evidence="1">The sequence shown here is derived from an EMBL/GenBank/DDBJ whole genome shotgun (WGS) entry which is preliminary data.</text>
</comment>
<accession>A0A2N5RUC3</accession>
<dbReference type="AlphaFoldDB" id="A0A2N5RUC3"/>
<name>A0A2N5RUC3_9BASI</name>
<evidence type="ECO:0000313" key="1">
    <source>
        <dbReference type="EMBL" id="PLW04597.1"/>
    </source>
</evidence>
<organism evidence="1 2">
    <name type="scientific">Puccinia coronata f. sp. avenae</name>
    <dbReference type="NCBI Taxonomy" id="200324"/>
    <lineage>
        <taxon>Eukaryota</taxon>
        <taxon>Fungi</taxon>
        <taxon>Dikarya</taxon>
        <taxon>Basidiomycota</taxon>
        <taxon>Pucciniomycotina</taxon>
        <taxon>Pucciniomycetes</taxon>
        <taxon>Pucciniales</taxon>
        <taxon>Pucciniaceae</taxon>
        <taxon>Puccinia</taxon>
    </lineage>
</organism>
<proteinExistence type="predicted"/>